<dbReference type="PANTHER" id="PTHR45713:SF6">
    <property type="entry name" value="F5_8 TYPE C DOMAIN-CONTAINING PROTEIN"/>
    <property type="match status" value="1"/>
</dbReference>
<dbReference type="PANTHER" id="PTHR45713">
    <property type="entry name" value="FTP DOMAIN-CONTAINING PROTEIN"/>
    <property type="match status" value="1"/>
</dbReference>
<dbReference type="Gene3D" id="2.10.70.10">
    <property type="entry name" value="Complement Module, domain 1"/>
    <property type="match status" value="1"/>
</dbReference>
<proteinExistence type="predicted"/>
<dbReference type="OrthoDB" id="547680at2759"/>
<dbReference type="Gene3D" id="2.60.40.10">
    <property type="entry name" value="Immunoglobulins"/>
    <property type="match status" value="2"/>
</dbReference>
<protein>
    <submittedName>
        <fullName evidence="4">USH2A</fullName>
    </submittedName>
</protein>
<dbReference type="InterPro" id="IPR051941">
    <property type="entry name" value="BG_Antigen-Binding_Lectin"/>
</dbReference>
<dbReference type="CDD" id="cd00033">
    <property type="entry name" value="CCP"/>
    <property type="match status" value="1"/>
</dbReference>
<dbReference type="Pfam" id="PF22633">
    <property type="entry name" value="F5_F8_type_C_2"/>
    <property type="match status" value="1"/>
</dbReference>
<name>A0A7J7K7H5_BUGNE</name>
<dbReference type="Pfam" id="PF00084">
    <property type="entry name" value="Sushi"/>
    <property type="match status" value="1"/>
</dbReference>
<dbReference type="InterPro" id="IPR036116">
    <property type="entry name" value="FN3_sf"/>
</dbReference>
<keyword evidence="1" id="KW-1015">Disulfide bond</keyword>
<feature type="region of interest" description="Disordered" evidence="2">
    <location>
        <begin position="16"/>
        <end position="42"/>
    </location>
</feature>
<dbReference type="Gene3D" id="2.60.120.260">
    <property type="entry name" value="Galactose-binding domain-like"/>
    <property type="match status" value="2"/>
</dbReference>
<keyword evidence="5" id="KW-1185">Reference proteome</keyword>
<dbReference type="SUPFAM" id="SSF57535">
    <property type="entry name" value="Complement control module/SCR domain"/>
    <property type="match status" value="1"/>
</dbReference>
<dbReference type="AlphaFoldDB" id="A0A7J7K7H5"/>
<dbReference type="InterPro" id="IPR035976">
    <property type="entry name" value="Sushi/SCR/CCP_sf"/>
</dbReference>
<feature type="domain" description="Fibronectin type-III" evidence="3">
    <location>
        <begin position="405"/>
        <end position="497"/>
    </location>
</feature>
<dbReference type="EMBL" id="VXIV02001315">
    <property type="protein sequence ID" value="KAF6033506.1"/>
    <property type="molecule type" value="Genomic_DNA"/>
</dbReference>
<dbReference type="InterPro" id="IPR008979">
    <property type="entry name" value="Galactose-bd-like_sf"/>
</dbReference>
<evidence type="ECO:0000313" key="4">
    <source>
        <dbReference type="EMBL" id="KAF6033506.1"/>
    </source>
</evidence>
<dbReference type="Proteomes" id="UP000593567">
    <property type="component" value="Unassembled WGS sequence"/>
</dbReference>
<feature type="domain" description="Fibronectin type-III" evidence="3">
    <location>
        <begin position="499"/>
        <end position="588"/>
    </location>
</feature>
<sequence length="651" mass="73062">MLHLYFSASTNLANGKTTYSKTSTDDSHRPPEAVDGESNSYFQSSTSANQWWRVDLERSYYVGVIKVYSSQYEKFQQVSIFLSNTETVPNSPLNLPNNNDWTESPSQFSLTADGDDFVTYITSSQDGSLSEARHIAVYSTSSDGLVINGLEVYGYEVLARNMAIGKSVGSSSVLPIPNYRTADKANDGIINSDDFYRSENDVGDQWWKVDLDTQYFIVGVLVYNHKNLISNLQKAHLLAANTDVDPNPNSTEWTELYYQNEDITHSVPNNYFQYNPIDKGDPLSVYRYVAVYSKYKPGLVISEVLVFGIEKSELLVKNLKAELKDQDCVKVNWETPLTDSYTLQYQVRYGSRPWKDTNTSLSDKKCGFSAYKEVEVEVKVVGSDKTERTTLTTNCADPSNPGEDNVQHVQVTNLGRKMWKYNISWKAPSSINCESITEYKIRYPDVTSEETVTIDTSYEVYVEGGVEFTFSVRAVNNMGLHSHYLDITETSPEIAPEWGSATVTMKTLNSSCVELTWSRPEYPGGDITSYQLTCTNMAIMDKIPSTSSSQTVCGYSAYTLVECNISAENTAGFGESIEFDSVYTSCEDVERICPPPPPVRNAETLSTQSDWRIDSVVTYFCLEGYYRDRKCSADLCCGGRKICLVRGNTRV</sequence>
<dbReference type="SUPFAM" id="SSF49265">
    <property type="entry name" value="Fibronectin type III"/>
    <property type="match status" value="2"/>
</dbReference>
<dbReference type="SUPFAM" id="SSF49785">
    <property type="entry name" value="Galactose-binding domain-like"/>
    <property type="match status" value="2"/>
</dbReference>
<dbReference type="InterPro" id="IPR003961">
    <property type="entry name" value="FN3_dom"/>
</dbReference>
<dbReference type="PROSITE" id="PS50853">
    <property type="entry name" value="FN3"/>
    <property type="match status" value="2"/>
</dbReference>
<comment type="caution">
    <text evidence="4">The sequence shown here is derived from an EMBL/GenBank/DDBJ whole genome shotgun (WGS) entry which is preliminary data.</text>
</comment>
<evidence type="ECO:0000313" key="5">
    <source>
        <dbReference type="Proteomes" id="UP000593567"/>
    </source>
</evidence>
<evidence type="ECO:0000259" key="3">
    <source>
        <dbReference type="PROSITE" id="PS50853"/>
    </source>
</evidence>
<dbReference type="Pfam" id="PF00041">
    <property type="entry name" value="fn3"/>
    <property type="match status" value="1"/>
</dbReference>
<organism evidence="4 5">
    <name type="scientific">Bugula neritina</name>
    <name type="common">Brown bryozoan</name>
    <name type="synonym">Sertularia neritina</name>
    <dbReference type="NCBI Taxonomy" id="10212"/>
    <lineage>
        <taxon>Eukaryota</taxon>
        <taxon>Metazoa</taxon>
        <taxon>Spiralia</taxon>
        <taxon>Lophotrochozoa</taxon>
        <taxon>Bryozoa</taxon>
        <taxon>Gymnolaemata</taxon>
        <taxon>Cheilostomatida</taxon>
        <taxon>Flustrina</taxon>
        <taxon>Buguloidea</taxon>
        <taxon>Bugulidae</taxon>
        <taxon>Bugula</taxon>
    </lineage>
</organism>
<dbReference type="CDD" id="cd00063">
    <property type="entry name" value="FN3"/>
    <property type="match status" value="2"/>
</dbReference>
<gene>
    <name evidence="4" type="ORF">EB796_008182</name>
</gene>
<dbReference type="InterPro" id="IPR000436">
    <property type="entry name" value="Sushi_SCR_CCP_dom"/>
</dbReference>
<dbReference type="InterPro" id="IPR013783">
    <property type="entry name" value="Ig-like_fold"/>
</dbReference>
<accession>A0A7J7K7H5</accession>
<evidence type="ECO:0000256" key="2">
    <source>
        <dbReference type="SAM" id="MobiDB-lite"/>
    </source>
</evidence>
<evidence type="ECO:0000256" key="1">
    <source>
        <dbReference type="ARBA" id="ARBA00023157"/>
    </source>
</evidence>
<dbReference type="SMART" id="SM00060">
    <property type="entry name" value="FN3"/>
    <property type="match status" value="3"/>
</dbReference>
<feature type="compositionally biased region" description="Basic and acidic residues" evidence="2">
    <location>
        <begin position="23"/>
        <end position="32"/>
    </location>
</feature>
<reference evidence="4" key="1">
    <citation type="submission" date="2020-06" db="EMBL/GenBank/DDBJ databases">
        <title>Draft genome of Bugula neritina, a colonial animal packing powerful symbionts and potential medicines.</title>
        <authorList>
            <person name="Rayko M."/>
        </authorList>
    </citation>
    <scope>NUCLEOTIDE SEQUENCE [LARGE SCALE GENOMIC DNA]</scope>
    <source>
        <strain evidence="4">Kwan_BN1</strain>
    </source>
</reference>